<evidence type="ECO:0000256" key="2">
    <source>
        <dbReference type="ARBA" id="ARBA00006899"/>
    </source>
</evidence>
<keyword evidence="6" id="KW-0805">Transcription regulation</keyword>
<evidence type="ECO:0000256" key="5">
    <source>
        <dbReference type="ARBA" id="ARBA00022833"/>
    </source>
</evidence>
<dbReference type="AlphaFoldDB" id="A0A0K6GDN7"/>
<comment type="subcellular location">
    <subcellularLocation>
        <location evidence="1">Nucleus</location>
        <location evidence="1">Nucleolus</location>
    </subcellularLocation>
</comment>
<evidence type="ECO:0000256" key="1">
    <source>
        <dbReference type="ARBA" id="ARBA00004604"/>
    </source>
</evidence>
<evidence type="ECO:0000256" key="3">
    <source>
        <dbReference type="ARBA" id="ARBA00022723"/>
    </source>
</evidence>
<dbReference type="Proteomes" id="UP000044841">
    <property type="component" value="Unassembled WGS sequence"/>
</dbReference>
<protein>
    <submittedName>
        <fullName evidence="11">Uncharacterized protein</fullName>
    </submittedName>
</protein>
<dbReference type="PANTHER" id="PTHR31576:SF2">
    <property type="entry name" value="TATA BOX-BINDING PROTEIN-ASSOCIATED FACTOR RNA POLYMERASE I SUBUNIT B"/>
    <property type="match status" value="1"/>
</dbReference>
<keyword evidence="3" id="KW-0479">Metal-binding</keyword>
<proteinExistence type="inferred from homology"/>
<dbReference type="InterPro" id="IPR033599">
    <property type="entry name" value="TAF1B/Rrn7"/>
</dbReference>
<feature type="compositionally biased region" description="Polar residues" evidence="10">
    <location>
        <begin position="700"/>
        <end position="723"/>
    </location>
</feature>
<evidence type="ECO:0000313" key="11">
    <source>
        <dbReference type="EMBL" id="CUA76727.1"/>
    </source>
</evidence>
<feature type="region of interest" description="Disordered" evidence="10">
    <location>
        <begin position="632"/>
        <end position="723"/>
    </location>
</feature>
<dbReference type="EMBL" id="CYGV01001733">
    <property type="protein sequence ID" value="CUA76727.1"/>
    <property type="molecule type" value="Genomic_DNA"/>
</dbReference>
<keyword evidence="7" id="KW-0238">DNA-binding</keyword>
<dbReference type="GO" id="GO:0042790">
    <property type="term" value="P:nucleolar large rRNA transcription by RNA polymerase I"/>
    <property type="evidence" value="ECO:0007669"/>
    <property type="project" value="TreeGrafter"/>
</dbReference>
<evidence type="ECO:0000256" key="9">
    <source>
        <dbReference type="ARBA" id="ARBA00023242"/>
    </source>
</evidence>
<keyword evidence="5" id="KW-0862">Zinc</keyword>
<feature type="compositionally biased region" description="Acidic residues" evidence="10">
    <location>
        <begin position="246"/>
        <end position="255"/>
    </location>
</feature>
<dbReference type="GO" id="GO:0001164">
    <property type="term" value="F:RNA polymerase I core promoter sequence-specific DNA binding"/>
    <property type="evidence" value="ECO:0007669"/>
    <property type="project" value="InterPro"/>
</dbReference>
<reference evidence="11 12" key="1">
    <citation type="submission" date="2015-07" db="EMBL/GenBank/DDBJ databases">
        <authorList>
            <person name="Noorani M."/>
        </authorList>
    </citation>
    <scope>NUCLEOTIDE SEQUENCE [LARGE SCALE GENOMIC DNA]</scope>
    <source>
        <strain evidence="11">BBA 69670</strain>
    </source>
</reference>
<evidence type="ECO:0000313" key="12">
    <source>
        <dbReference type="Proteomes" id="UP000044841"/>
    </source>
</evidence>
<keyword evidence="12" id="KW-1185">Reference proteome</keyword>
<keyword evidence="8" id="KW-0804">Transcription</keyword>
<feature type="region of interest" description="Disordered" evidence="10">
    <location>
        <begin position="224"/>
        <end position="255"/>
    </location>
</feature>
<evidence type="ECO:0000256" key="7">
    <source>
        <dbReference type="ARBA" id="ARBA00023125"/>
    </source>
</evidence>
<evidence type="ECO:0000256" key="10">
    <source>
        <dbReference type="SAM" id="MobiDB-lite"/>
    </source>
</evidence>
<feature type="compositionally biased region" description="Basic and acidic residues" evidence="10">
    <location>
        <begin position="632"/>
        <end position="644"/>
    </location>
</feature>
<evidence type="ECO:0000256" key="8">
    <source>
        <dbReference type="ARBA" id="ARBA00023163"/>
    </source>
</evidence>
<keyword evidence="9" id="KW-0539">Nucleus</keyword>
<comment type="similarity">
    <text evidence="2">Belongs to the RRN7/TAF1B family.</text>
</comment>
<evidence type="ECO:0000256" key="4">
    <source>
        <dbReference type="ARBA" id="ARBA00022771"/>
    </source>
</evidence>
<dbReference type="PANTHER" id="PTHR31576">
    <property type="entry name" value="TATA BOX-BINDING PROTEIN-ASSOCIATED FACTOR RNA POLYMERASE I SUBUNIT B"/>
    <property type="match status" value="1"/>
</dbReference>
<sequence length="723" mass="80882">MKSPKDTGSAAQMPRFSHIATPLSDLTAKGKWPGQLTPEARSAFQRIKAYYSEPRHGNPRGFVDFKDTIGRRYSPAILGNNTSTIMAIPTCPICTSRKWRKAPGTGELICSEGHVLQGYRNETNEVADIGAHTVHRRQLRVGRHRRTAVDKGNPDVYYGPRARYLYYQCRQLILRHQIESLVGSWELPKEAKNICRTIWLLALDVLPQPPPAQPWLYTQTEDALERENSVQEQSGFNDEHASTAENTDEPEGLSDDEADLEAQMNLEIENLLREASETDSNQDINKLDANKGQRAYNKKTRYTLVPVIYSDFVNLINNYQLPYLSVISLLPDNMQKHLSTALRQELTPPHAPTVATLHVITRRIARRLHLVHGVDIPELNAAPILWRAVRAFQAILYTMAKTLMESLKVPLTIHPALAPTPAPGLKKYAGDWAPIEVTMSAVIIICLKLVLSLQSVIAEEDGPAACFPPFADYITSLRQGKEEYQRSFDRLLSLDSDRTADTLTEKEIDKYLDVAEKALKVSHLGSLKPMPFQGLMSIYEQVYEEPLDSDAPAYVQDNSTGPEGLRRPSICSNSNETISIQPGSILTIWSPEDPLGALPPDYALLIQTASIWSGVHSSNVNHLVAILERRLKREKSQRDTRDSMAEESESDGEHIDINQPDASDEELESGGTDKDGLQHSYQIGSQKWRSRVHQKLTGPNRMNTPETDGISSSVMSKTTSEEL</sequence>
<evidence type="ECO:0000256" key="6">
    <source>
        <dbReference type="ARBA" id="ARBA00023015"/>
    </source>
</evidence>
<dbReference type="GO" id="GO:0070860">
    <property type="term" value="C:RNA polymerase I core factor complex"/>
    <property type="evidence" value="ECO:0007669"/>
    <property type="project" value="InterPro"/>
</dbReference>
<keyword evidence="4" id="KW-0863">Zinc-finger</keyword>
<dbReference type="GO" id="GO:0008270">
    <property type="term" value="F:zinc ion binding"/>
    <property type="evidence" value="ECO:0007669"/>
    <property type="project" value="UniProtKB-KW"/>
</dbReference>
<gene>
    <name evidence="11" type="ORF">RSOLAG22IIIB_02196</name>
</gene>
<name>A0A0K6GDN7_9AGAM</name>
<organism evidence="11 12">
    <name type="scientific">Rhizoctonia solani</name>
    <dbReference type="NCBI Taxonomy" id="456999"/>
    <lineage>
        <taxon>Eukaryota</taxon>
        <taxon>Fungi</taxon>
        <taxon>Dikarya</taxon>
        <taxon>Basidiomycota</taxon>
        <taxon>Agaricomycotina</taxon>
        <taxon>Agaricomycetes</taxon>
        <taxon>Cantharellales</taxon>
        <taxon>Ceratobasidiaceae</taxon>
        <taxon>Rhizoctonia</taxon>
    </lineage>
</organism>
<accession>A0A0K6GDN7</accession>